<evidence type="ECO:0000313" key="2">
    <source>
        <dbReference type="EMBL" id="SEG45490.1"/>
    </source>
</evidence>
<feature type="chain" id="PRO_5009292525" evidence="1">
    <location>
        <begin position="25"/>
        <end position="694"/>
    </location>
</feature>
<dbReference type="AlphaFoldDB" id="A0A1H6AB08"/>
<dbReference type="Proteomes" id="UP000236728">
    <property type="component" value="Unassembled WGS sequence"/>
</dbReference>
<proteinExistence type="predicted"/>
<evidence type="ECO:0000256" key="1">
    <source>
        <dbReference type="SAM" id="SignalP"/>
    </source>
</evidence>
<dbReference type="EMBL" id="FNVA01000005">
    <property type="protein sequence ID" value="SEG45490.1"/>
    <property type="molecule type" value="Genomic_DNA"/>
</dbReference>
<feature type="signal peptide" evidence="1">
    <location>
        <begin position="1"/>
        <end position="24"/>
    </location>
</feature>
<organism evidence="2 3">
    <name type="scientific">Bryocella elongata</name>
    <dbReference type="NCBI Taxonomy" id="863522"/>
    <lineage>
        <taxon>Bacteria</taxon>
        <taxon>Pseudomonadati</taxon>
        <taxon>Acidobacteriota</taxon>
        <taxon>Terriglobia</taxon>
        <taxon>Terriglobales</taxon>
        <taxon>Acidobacteriaceae</taxon>
        <taxon>Bryocella</taxon>
    </lineage>
</organism>
<gene>
    <name evidence="2" type="ORF">SAMN05421819_3019</name>
</gene>
<dbReference type="OrthoDB" id="107542at2"/>
<reference evidence="2 3" key="1">
    <citation type="submission" date="2016-10" db="EMBL/GenBank/DDBJ databases">
        <authorList>
            <person name="de Groot N.N."/>
        </authorList>
    </citation>
    <scope>NUCLEOTIDE SEQUENCE [LARGE SCALE GENOMIC DNA]</scope>
    <source>
        <strain evidence="2 3">DSM 22489</strain>
    </source>
</reference>
<accession>A0A1H6AB08</accession>
<dbReference type="PROSITE" id="PS51257">
    <property type="entry name" value="PROKAR_LIPOPROTEIN"/>
    <property type="match status" value="1"/>
</dbReference>
<protein>
    <submittedName>
        <fullName evidence="2">Uncharacterized protein</fullName>
    </submittedName>
</protein>
<dbReference type="SUPFAM" id="SSF101898">
    <property type="entry name" value="NHL repeat"/>
    <property type="match status" value="1"/>
</dbReference>
<dbReference type="RefSeq" id="WP_146072159.1">
    <property type="nucleotide sequence ID" value="NZ_FNVA01000005.1"/>
</dbReference>
<keyword evidence="1" id="KW-0732">Signal</keyword>
<evidence type="ECO:0000313" key="3">
    <source>
        <dbReference type="Proteomes" id="UP000236728"/>
    </source>
</evidence>
<sequence>MRSSSSRFFVLATTLSLFTSLVTGCGIGTGTSAGMATPAARRSGVGGKLHGGPNPIQNASVNLWETWTTGISGAATGRSAAASSTYGSTAYQLATTTTDSTGRWNIANFNCDPGEYVYVTATGGKTASNSANPNEVLIAPLGACAALPTSTATQVDISELTTLAMAYTLGNFIGDVGASPAIGEQEIDIGAPAKNNVATGSCSGTGSSMTCVANGLDEAFADAISLVNATTYNGAKPTGNANTVPTDANGNMPNATGSIPAALLNTLANTLQSCVNTSGGIAGDTSGCGKLFTATTLGSNIPTDTLEAAINIAKAPASNVHTLYTIASTVGAFTPTLTVEPSDYTLAVTYKGSDATHPYSFGMVIGLALTPSGTVIMDGFATGLTVNLIGVNPDGSQWGSGTVNGIGGVHLVVDNAGHVYYPNGSSIQRIDASSFSVLSNITTSASVQGFAVDRFNNLYTSIITAGAPLYSVSATGTSVAAVGTTTTSSVPIGTGTAAGYSLFFDSSEGLWTSIYNPSTAIATQNFTSGAGCTLPVFCSTSTSSSPTIQTVFNGVVTTADGKAWATTSGAVYEMTSNNVYVTNFPYAPGLLSGPSIDGAGTLMIPDGGHSALVTFNTSTGTFTSLTPCSLRTAGSGSQNPTCSNVFANEYMTAVSASGAVWSVDDFQQTLVKVFGIGTPAWPYLGYNHPGEMPQ</sequence>
<name>A0A1H6AB08_9BACT</name>
<keyword evidence="3" id="KW-1185">Reference proteome</keyword>